<feature type="compositionally biased region" description="Low complexity" evidence="1">
    <location>
        <begin position="293"/>
        <end position="318"/>
    </location>
</feature>
<evidence type="ECO:0000313" key="4">
    <source>
        <dbReference type="Proteomes" id="UP000323000"/>
    </source>
</evidence>
<feature type="transmembrane region" description="Helical" evidence="2">
    <location>
        <begin position="34"/>
        <end position="54"/>
    </location>
</feature>
<dbReference type="OrthoDB" id="7478066at2759"/>
<name>A0A5C7IWX9_9ROSI</name>
<keyword evidence="2" id="KW-1133">Transmembrane helix</keyword>
<evidence type="ECO:0000313" key="3">
    <source>
        <dbReference type="EMBL" id="TXG73733.1"/>
    </source>
</evidence>
<proteinExistence type="predicted"/>
<keyword evidence="2" id="KW-0812">Transmembrane</keyword>
<evidence type="ECO:0000256" key="2">
    <source>
        <dbReference type="SAM" id="Phobius"/>
    </source>
</evidence>
<dbReference type="EMBL" id="VAHF01000001">
    <property type="protein sequence ID" value="TXG73733.1"/>
    <property type="molecule type" value="Genomic_DNA"/>
</dbReference>
<gene>
    <name evidence="3" type="ORF">EZV62_002312</name>
</gene>
<comment type="caution">
    <text evidence="3">The sequence shown here is derived from an EMBL/GenBank/DDBJ whole genome shotgun (WGS) entry which is preliminary data.</text>
</comment>
<feature type="transmembrane region" description="Helical" evidence="2">
    <location>
        <begin position="403"/>
        <end position="428"/>
    </location>
</feature>
<keyword evidence="4" id="KW-1185">Reference proteome</keyword>
<keyword evidence="2" id="KW-0472">Membrane</keyword>
<organism evidence="3 4">
    <name type="scientific">Acer yangbiense</name>
    <dbReference type="NCBI Taxonomy" id="1000413"/>
    <lineage>
        <taxon>Eukaryota</taxon>
        <taxon>Viridiplantae</taxon>
        <taxon>Streptophyta</taxon>
        <taxon>Embryophyta</taxon>
        <taxon>Tracheophyta</taxon>
        <taxon>Spermatophyta</taxon>
        <taxon>Magnoliopsida</taxon>
        <taxon>eudicotyledons</taxon>
        <taxon>Gunneridae</taxon>
        <taxon>Pentapetalae</taxon>
        <taxon>rosids</taxon>
        <taxon>malvids</taxon>
        <taxon>Sapindales</taxon>
        <taxon>Sapindaceae</taxon>
        <taxon>Hippocastanoideae</taxon>
        <taxon>Acereae</taxon>
        <taxon>Acer</taxon>
    </lineage>
</organism>
<dbReference type="AlphaFoldDB" id="A0A5C7IWX9"/>
<feature type="region of interest" description="Disordered" evidence="1">
    <location>
        <begin position="290"/>
        <end position="327"/>
    </location>
</feature>
<evidence type="ECO:0008006" key="5">
    <source>
        <dbReference type="Google" id="ProtNLM"/>
    </source>
</evidence>
<dbReference type="Pfam" id="PF14223">
    <property type="entry name" value="Retrotran_gag_2"/>
    <property type="match status" value="1"/>
</dbReference>
<protein>
    <recommendedName>
        <fullName evidence="5">Retrotransposon Copia-like N-terminal domain-containing protein</fullName>
    </recommendedName>
</protein>
<dbReference type="Proteomes" id="UP000323000">
    <property type="component" value="Chromosome 1"/>
</dbReference>
<reference evidence="4" key="1">
    <citation type="journal article" date="2019" name="Gigascience">
        <title>De novo genome assembly of the endangered Acer yangbiense, a plant species with extremely small populations endemic to Yunnan Province, China.</title>
        <authorList>
            <person name="Yang J."/>
            <person name="Wariss H.M."/>
            <person name="Tao L."/>
            <person name="Zhang R."/>
            <person name="Yun Q."/>
            <person name="Hollingsworth P."/>
            <person name="Dao Z."/>
            <person name="Luo G."/>
            <person name="Guo H."/>
            <person name="Ma Y."/>
            <person name="Sun W."/>
        </authorList>
    </citation>
    <scope>NUCLEOTIDE SEQUENCE [LARGE SCALE GENOMIC DNA]</scope>
    <source>
        <strain evidence="4">cv. Malutang</strain>
    </source>
</reference>
<dbReference type="PANTHER" id="PTHR47481:SF7">
    <property type="entry name" value="CCHC-TYPE DOMAIN-CONTAINING PROTEIN"/>
    <property type="match status" value="1"/>
</dbReference>
<dbReference type="PANTHER" id="PTHR47481">
    <property type="match status" value="1"/>
</dbReference>
<sequence>MWAGPYLIRGIKVEVKEREITFLIPRVSLIFSEAFLNIFFLVFLVFNLIIKLLYSESKLSLCNSINWLSGSAKRKEPPVLEFSGAEDPTGEEVNTNEATNKFDGSDDFGIWRRKVKALLSQQNILKAIEGPDKLPDALTDEQKDDMLEMALGTIILNLFDNVLREVNDESTAFDVWKKLESSYLTKSLTNKIYLKEHMFSFKMDPSKGLGQNLDEFKRMTIELANEGEKEKLSDDNEAIILLNSLLDSFRDVKAAIKYGRSSLSLEECISALKSKDLELKIEKKDHGKNLFAKGKPSVKNSNPNNKNKSISKTSNNRSQSRGSTKRKPIWLADGENTRVVFGGGWPPVRIRASFSISSAEKRLMKHMVVVFGGGGSWWSDLGISDVEYVDGFDSVDGGVIDDYALGLILLMMVMKFLNFWVTFILTMVMS</sequence>
<accession>A0A5C7IWX9</accession>
<evidence type="ECO:0000256" key="1">
    <source>
        <dbReference type="SAM" id="MobiDB-lite"/>
    </source>
</evidence>